<evidence type="ECO:0000256" key="1">
    <source>
        <dbReference type="ARBA" id="ARBA00004123"/>
    </source>
</evidence>
<dbReference type="PANTHER" id="PTHR37534">
    <property type="entry name" value="TRANSCRIPTIONAL ACTIVATOR PROTEIN UGA3"/>
    <property type="match status" value="1"/>
</dbReference>
<keyword evidence="2" id="KW-0539">Nucleus</keyword>
<dbReference type="GeneID" id="81352273"/>
<proteinExistence type="predicted"/>
<keyword evidence="4" id="KW-1185">Reference proteome</keyword>
<gene>
    <name evidence="3" type="ORF">N7532_000790</name>
</gene>
<reference evidence="3" key="1">
    <citation type="submission" date="2022-11" db="EMBL/GenBank/DDBJ databases">
        <authorList>
            <person name="Petersen C."/>
        </authorList>
    </citation>
    <scope>NUCLEOTIDE SEQUENCE</scope>
    <source>
        <strain evidence="3">IBT 30761</strain>
    </source>
</reference>
<dbReference type="GO" id="GO:0005634">
    <property type="term" value="C:nucleus"/>
    <property type="evidence" value="ECO:0007669"/>
    <property type="project" value="UniProtKB-SubCell"/>
</dbReference>
<evidence type="ECO:0008006" key="5">
    <source>
        <dbReference type="Google" id="ProtNLM"/>
    </source>
</evidence>
<comment type="caution">
    <text evidence="3">The sequence shown here is derived from an EMBL/GenBank/DDBJ whole genome shotgun (WGS) entry which is preliminary data.</text>
</comment>
<evidence type="ECO:0000313" key="3">
    <source>
        <dbReference type="EMBL" id="KAJ5112745.1"/>
    </source>
</evidence>
<dbReference type="InterPro" id="IPR021858">
    <property type="entry name" value="Fun_TF"/>
</dbReference>
<evidence type="ECO:0000313" key="4">
    <source>
        <dbReference type="Proteomes" id="UP001149074"/>
    </source>
</evidence>
<dbReference type="PANTHER" id="PTHR37534:SF25">
    <property type="entry name" value="ZN(II)2CYS6 TRANSCRIPTION FACTOR (EUROFUNG)"/>
    <property type="match status" value="1"/>
</dbReference>
<dbReference type="Pfam" id="PF11951">
    <property type="entry name" value="Fungal_trans_2"/>
    <property type="match status" value="1"/>
</dbReference>
<dbReference type="EMBL" id="JAPQKI010000001">
    <property type="protein sequence ID" value="KAJ5112745.1"/>
    <property type="molecule type" value="Genomic_DNA"/>
</dbReference>
<dbReference type="OrthoDB" id="4525710at2759"/>
<dbReference type="GO" id="GO:0045944">
    <property type="term" value="P:positive regulation of transcription by RNA polymerase II"/>
    <property type="evidence" value="ECO:0007669"/>
    <property type="project" value="TreeGrafter"/>
</dbReference>
<name>A0A9W9G6W2_9EURO</name>
<dbReference type="GO" id="GO:0003700">
    <property type="term" value="F:DNA-binding transcription factor activity"/>
    <property type="evidence" value="ECO:0007669"/>
    <property type="project" value="TreeGrafter"/>
</dbReference>
<dbReference type="Proteomes" id="UP001149074">
    <property type="component" value="Unassembled WGS sequence"/>
</dbReference>
<organism evidence="3 4">
    <name type="scientific">Penicillium argentinense</name>
    <dbReference type="NCBI Taxonomy" id="1131581"/>
    <lineage>
        <taxon>Eukaryota</taxon>
        <taxon>Fungi</taxon>
        <taxon>Dikarya</taxon>
        <taxon>Ascomycota</taxon>
        <taxon>Pezizomycotina</taxon>
        <taxon>Eurotiomycetes</taxon>
        <taxon>Eurotiomycetidae</taxon>
        <taxon>Eurotiales</taxon>
        <taxon>Aspergillaceae</taxon>
        <taxon>Penicillium</taxon>
    </lineage>
</organism>
<evidence type="ECO:0000256" key="2">
    <source>
        <dbReference type="ARBA" id="ARBA00023242"/>
    </source>
</evidence>
<dbReference type="RefSeq" id="XP_056480518.1">
    <property type="nucleotide sequence ID" value="XM_056613294.1"/>
</dbReference>
<protein>
    <recommendedName>
        <fullName evidence="5">Zn(2)-C6 fungal-type domain-containing protein</fullName>
    </recommendedName>
</protein>
<sequence>MEEGLSIDFILDGGLVDASRRCQCVVSATGRITITAQRGKLAGKLSALLFIRRDELAANGCLSNMSNSTCVSDADSIPEGLAGAIVGISPHGETFRLRVNAARNSLRIFSLHQPQWDVVAAEEKSFGGRVPPVNGVALISPARHLKCDVQSKVCRHCRDAGVECNRTSVRFREGLTLSQEPGIAFPGQESWPKLQGRVRFHDETPEITSLYVEAPENPAPQFCNFDYFDAEDEQTHAISATSETDAQQHRIHSPLPECSPGLIAEHSPATLSVHTATSSRSRSSYNPIHRFTEREAILLRNFVENMALWADITDPQRHFKTEVPARTLKDPVLRYAVLAFSSRHLNRQNADDATEALMYHNHCVQLLIPAMSEPEYYITEDILAAVAILRQHEEMDGSSIGKLVKKKGANLIPSIGDDNQFHLTGTTHILNTISTFGSSGGLGEAAAWLCLRQDIYISLTTQQPLRTNLQSFLDSTVFDRDDDFAWSSKMVFLLAKALQGAFCADSDFNKTDNEIQEWFDSKPHTFEPIQVAPCGPELDRRFPTIWMLLPVHVIGLQYYHMAKIVLALSKSLKTSSTYENLRQSRLIEKNMRHHLLTVLGLAKSNSKAENTLFTARHSLVAWGWVLRSRGDQEAAESLLRDMHARTGWNMETLIGSLREQWNEEYDDT</sequence>
<dbReference type="GO" id="GO:0000976">
    <property type="term" value="F:transcription cis-regulatory region binding"/>
    <property type="evidence" value="ECO:0007669"/>
    <property type="project" value="TreeGrafter"/>
</dbReference>
<dbReference type="AlphaFoldDB" id="A0A9W9G6W2"/>
<accession>A0A9W9G6W2</accession>
<comment type="subcellular location">
    <subcellularLocation>
        <location evidence="1">Nucleus</location>
    </subcellularLocation>
</comment>
<reference evidence="3" key="2">
    <citation type="journal article" date="2023" name="IMA Fungus">
        <title>Comparative genomic study of the Penicillium genus elucidates a diverse pangenome and 15 lateral gene transfer events.</title>
        <authorList>
            <person name="Petersen C."/>
            <person name="Sorensen T."/>
            <person name="Nielsen M.R."/>
            <person name="Sondergaard T.E."/>
            <person name="Sorensen J.L."/>
            <person name="Fitzpatrick D.A."/>
            <person name="Frisvad J.C."/>
            <person name="Nielsen K.L."/>
        </authorList>
    </citation>
    <scope>NUCLEOTIDE SEQUENCE</scope>
    <source>
        <strain evidence="3">IBT 30761</strain>
    </source>
</reference>